<organism evidence="3 4">
    <name type="scientific">Pararge aegeria aegeria</name>
    <dbReference type="NCBI Taxonomy" id="348720"/>
    <lineage>
        <taxon>Eukaryota</taxon>
        <taxon>Metazoa</taxon>
        <taxon>Ecdysozoa</taxon>
        <taxon>Arthropoda</taxon>
        <taxon>Hexapoda</taxon>
        <taxon>Insecta</taxon>
        <taxon>Pterygota</taxon>
        <taxon>Neoptera</taxon>
        <taxon>Endopterygota</taxon>
        <taxon>Lepidoptera</taxon>
        <taxon>Glossata</taxon>
        <taxon>Ditrysia</taxon>
        <taxon>Papilionoidea</taxon>
        <taxon>Nymphalidae</taxon>
        <taxon>Satyrinae</taxon>
        <taxon>Satyrini</taxon>
        <taxon>Parargina</taxon>
        <taxon>Pararge</taxon>
    </lineage>
</organism>
<keyword evidence="2" id="KW-0460">Magnesium</keyword>
<dbReference type="InterPro" id="IPR000092">
    <property type="entry name" value="Polyprenyl_synt"/>
</dbReference>
<dbReference type="GO" id="GO:0008299">
    <property type="term" value="P:isoprenoid biosynthetic process"/>
    <property type="evidence" value="ECO:0007669"/>
    <property type="project" value="InterPro"/>
</dbReference>
<protein>
    <submittedName>
        <fullName evidence="3">Jg16242 protein</fullName>
    </submittedName>
</protein>
<comment type="caution">
    <text evidence="3">The sequence shown here is derived from an EMBL/GenBank/DDBJ whole genome shotgun (WGS) entry which is preliminary data.</text>
</comment>
<keyword evidence="4" id="KW-1185">Reference proteome</keyword>
<evidence type="ECO:0000256" key="2">
    <source>
        <dbReference type="ARBA" id="ARBA00022842"/>
    </source>
</evidence>
<sequence>MNYFIFKKQEDTIFCEDLTEGKFSLPIIHALKTPVREQVLSILRQRTQDIEVKKRCVSLLDKVGSFQYTRDVLSELDQIVRAEVARLGGNPDMEVILDELLSWKHEEK</sequence>
<evidence type="ECO:0000313" key="3">
    <source>
        <dbReference type="EMBL" id="CAH2241853.1"/>
    </source>
</evidence>
<evidence type="ECO:0000313" key="4">
    <source>
        <dbReference type="Proteomes" id="UP000838756"/>
    </source>
</evidence>
<dbReference type="PANTHER" id="PTHR12001:SF44">
    <property type="entry name" value="GERANYLGERANYL PYROPHOSPHATE SYNTHASE"/>
    <property type="match status" value="1"/>
</dbReference>
<reference evidence="3" key="1">
    <citation type="submission" date="2022-03" db="EMBL/GenBank/DDBJ databases">
        <authorList>
            <person name="Lindestad O."/>
        </authorList>
    </citation>
    <scope>NUCLEOTIDE SEQUENCE</scope>
</reference>
<dbReference type="Gene3D" id="1.10.600.10">
    <property type="entry name" value="Farnesyl Diphosphate Synthase"/>
    <property type="match status" value="1"/>
</dbReference>
<dbReference type="Proteomes" id="UP000838756">
    <property type="component" value="Unassembled WGS sequence"/>
</dbReference>
<proteinExistence type="predicted"/>
<dbReference type="GO" id="GO:0004659">
    <property type="term" value="F:prenyltransferase activity"/>
    <property type="evidence" value="ECO:0007669"/>
    <property type="project" value="InterPro"/>
</dbReference>
<dbReference type="SUPFAM" id="SSF48576">
    <property type="entry name" value="Terpenoid synthases"/>
    <property type="match status" value="1"/>
</dbReference>
<dbReference type="GO" id="GO:0042811">
    <property type="term" value="P:pheromone biosynthetic process"/>
    <property type="evidence" value="ECO:0007669"/>
    <property type="project" value="UniProtKB-ARBA"/>
</dbReference>
<dbReference type="GO" id="GO:0046872">
    <property type="term" value="F:metal ion binding"/>
    <property type="evidence" value="ECO:0007669"/>
    <property type="project" value="UniProtKB-KW"/>
</dbReference>
<dbReference type="EMBL" id="CAKXAJ010025590">
    <property type="protein sequence ID" value="CAH2241853.1"/>
    <property type="molecule type" value="Genomic_DNA"/>
</dbReference>
<dbReference type="InterPro" id="IPR008949">
    <property type="entry name" value="Isoprenoid_synthase_dom_sf"/>
</dbReference>
<name>A0A8S4RU54_9NEOP</name>
<dbReference type="OrthoDB" id="6921389at2759"/>
<dbReference type="Pfam" id="PF00348">
    <property type="entry name" value="polyprenyl_synt"/>
    <property type="match status" value="1"/>
</dbReference>
<gene>
    <name evidence="3" type="primary">jg16242</name>
    <name evidence="3" type="ORF">PAEG_LOCUS18240</name>
</gene>
<dbReference type="AlphaFoldDB" id="A0A8S4RU54"/>
<dbReference type="PANTHER" id="PTHR12001">
    <property type="entry name" value="GERANYLGERANYL PYROPHOSPHATE SYNTHASE"/>
    <property type="match status" value="1"/>
</dbReference>
<accession>A0A8S4RU54</accession>
<keyword evidence="1" id="KW-0479">Metal-binding</keyword>
<evidence type="ECO:0000256" key="1">
    <source>
        <dbReference type="ARBA" id="ARBA00022723"/>
    </source>
</evidence>